<dbReference type="EMBL" id="BAABDI010000005">
    <property type="protein sequence ID" value="GAA3966928.1"/>
    <property type="molecule type" value="Genomic_DNA"/>
</dbReference>
<sequence length="175" mass="18892">MPDAPLSPLPEAAPGAPAPPVGWWRRRLVAPLLALLRQGLAPEKLSLTVALGVVVGLVPMLGAITTVAGLLALRLRLNMAAIQLVSHMMTPLQLLLFVPLLRQGAHLLGNADEQALSLSQIRQLFAQDWRAALHLLWRAELGAMMLWLAASIPLATVLYFALLPLFRRMAANKAA</sequence>
<dbReference type="PANTHER" id="PTHR35102:SF1">
    <property type="entry name" value="E3 UBIQUITIN-PROTEIN LIGASE"/>
    <property type="match status" value="1"/>
</dbReference>
<evidence type="ECO:0000313" key="3">
    <source>
        <dbReference type="EMBL" id="GAA3966928.1"/>
    </source>
</evidence>
<dbReference type="Proteomes" id="UP001501556">
    <property type="component" value="Unassembled WGS sequence"/>
</dbReference>
<dbReference type="InterPro" id="IPR018639">
    <property type="entry name" value="DUF2062"/>
</dbReference>
<keyword evidence="1" id="KW-0812">Transmembrane</keyword>
<keyword evidence="1" id="KW-0472">Membrane</keyword>
<evidence type="ECO:0000256" key="1">
    <source>
        <dbReference type="SAM" id="Phobius"/>
    </source>
</evidence>
<feature type="transmembrane region" description="Helical" evidence="1">
    <location>
        <begin position="45"/>
        <end position="73"/>
    </location>
</feature>
<evidence type="ECO:0000313" key="4">
    <source>
        <dbReference type="Proteomes" id="UP001501556"/>
    </source>
</evidence>
<gene>
    <name evidence="3" type="ORF">GCM10022407_11460</name>
</gene>
<dbReference type="PANTHER" id="PTHR35102">
    <property type="entry name" value="E3 UBIQUITIN-PROTEIN LIGASE"/>
    <property type="match status" value="1"/>
</dbReference>
<dbReference type="Pfam" id="PF09835">
    <property type="entry name" value="DUF2062"/>
    <property type="match status" value="1"/>
</dbReference>
<dbReference type="RefSeq" id="WP_345121964.1">
    <property type="nucleotide sequence ID" value="NZ_BAABDI010000005.1"/>
</dbReference>
<organism evidence="3 4">
    <name type="scientific">Hymenobacter antarcticus</name>
    <dbReference type="NCBI Taxonomy" id="486270"/>
    <lineage>
        <taxon>Bacteria</taxon>
        <taxon>Pseudomonadati</taxon>
        <taxon>Bacteroidota</taxon>
        <taxon>Cytophagia</taxon>
        <taxon>Cytophagales</taxon>
        <taxon>Hymenobacteraceae</taxon>
        <taxon>Hymenobacter</taxon>
    </lineage>
</organism>
<reference evidence="4" key="1">
    <citation type="journal article" date="2019" name="Int. J. Syst. Evol. Microbiol.">
        <title>The Global Catalogue of Microorganisms (GCM) 10K type strain sequencing project: providing services to taxonomists for standard genome sequencing and annotation.</title>
        <authorList>
            <consortium name="The Broad Institute Genomics Platform"/>
            <consortium name="The Broad Institute Genome Sequencing Center for Infectious Disease"/>
            <person name="Wu L."/>
            <person name="Ma J."/>
        </authorList>
    </citation>
    <scope>NUCLEOTIDE SEQUENCE [LARGE SCALE GENOMIC DNA]</scope>
    <source>
        <strain evidence="4">JCM 17217</strain>
    </source>
</reference>
<comment type="caution">
    <text evidence="3">The sequence shown here is derived from an EMBL/GenBank/DDBJ whole genome shotgun (WGS) entry which is preliminary data.</text>
</comment>
<accession>A0ABP7PLK5</accession>
<feature type="transmembrane region" description="Helical" evidence="1">
    <location>
        <begin position="80"/>
        <end position="101"/>
    </location>
</feature>
<keyword evidence="1" id="KW-1133">Transmembrane helix</keyword>
<proteinExistence type="predicted"/>
<evidence type="ECO:0000259" key="2">
    <source>
        <dbReference type="Pfam" id="PF09835"/>
    </source>
</evidence>
<protein>
    <recommendedName>
        <fullName evidence="2">DUF2062 domain-containing protein</fullName>
    </recommendedName>
</protein>
<name>A0ABP7PLK5_9BACT</name>
<keyword evidence="4" id="KW-1185">Reference proteome</keyword>
<feature type="domain" description="DUF2062" evidence="2">
    <location>
        <begin position="30"/>
        <end position="172"/>
    </location>
</feature>
<feature type="transmembrane region" description="Helical" evidence="1">
    <location>
        <begin position="144"/>
        <end position="166"/>
    </location>
</feature>